<protein>
    <recommendedName>
        <fullName evidence="2">Flagellar hook-length control protein-like C-terminal domain-containing protein</fullName>
    </recommendedName>
</protein>
<comment type="caution">
    <text evidence="3">The sequence shown here is derived from an EMBL/GenBank/DDBJ whole genome shotgun (WGS) entry which is preliminary data.</text>
</comment>
<dbReference type="CDD" id="cd17470">
    <property type="entry name" value="T3SS_Flik_C"/>
    <property type="match status" value="1"/>
</dbReference>
<evidence type="ECO:0000259" key="2">
    <source>
        <dbReference type="Pfam" id="PF02120"/>
    </source>
</evidence>
<proteinExistence type="predicted"/>
<feature type="compositionally biased region" description="Basic and acidic residues" evidence="1">
    <location>
        <begin position="410"/>
        <end position="429"/>
    </location>
</feature>
<keyword evidence="4" id="KW-1185">Reference proteome</keyword>
<organism evidence="3 4">
    <name type="scientific">Helicobacter brantae</name>
    <dbReference type="NCBI Taxonomy" id="375927"/>
    <lineage>
        <taxon>Bacteria</taxon>
        <taxon>Pseudomonadati</taxon>
        <taxon>Campylobacterota</taxon>
        <taxon>Epsilonproteobacteria</taxon>
        <taxon>Campylobacterales</taxon>
        <taxon>Helicobacteraceae</taxon>
        <taxon>Helicobacter</taxon>
    </lineage>
</organism>
<dbReference type="Proteomes" id="UP000257045">
    <property type="component" value="Unassembled WGS sequence"/>
</dbReference>
<name>A0A3D8J0R5_9HELI</name>
<dbReference type="RefSeq" id="WP_115569253.1">
    <property type="nucleotide sequence ID" value="NZ_NXLV01000004.1"/>
</dbReference>
<reference evidence="3 4" key="1">
    <citation type="submission" date="2018-04" db="EMBL/GenBank/DDBJ databases">
        <title>Novel Campyloabacter and Helicobacter Species and Strains.</title>
        <authorList>
            <person name="Mannion A.J."/>
            <person name="Shen Z."/>
            <person name="Fox J.G."/>
        </authorList>
    </citation>
    <scope>NUCLEOTIDE SEQUENCE [LARGE SCALE GENOMIC DNA]</scope>
    <source>
        <strain evidence="3 4">MIT 04-9366</strain>
    </source>
</reference>
<feature type="compositionally biased region" description="Low complexity" evidence="1">
    <location>
        <begin position="1"/>
        <end position="13"/>
    </location>
</feature>
<accession>A0A3D8J0R5</accession>
<dbReference type="AlphaFoldDB" id="A0A3D8J0R5"/>
<gene>
    <name evidence="3" type="ORF">CQA58_03060</name>
</gene>
<dbReference type="InterPro" id="IPR038610">
    <property type="entry name" value="FliK-like_C_sf"/>
</dbReference>
<feature type="compositionally biased region" description="Polar residues" evidence="1">
    <location>
        <begin position="22"/>
        <end position="34"/>
    </location>
</feature>
<dbReference type="OrthoDB" id="5362877at2"/>
<feature type="region of interest" description="Disordered" evidence="1">
    <location>
        <begin position="404"/>
        <end position="431"/>
    </location>
</feature>
<dbReference type="InterPro" id="IPR021136">
    <property type="entry name" value="Flagellar_hook_control-like_C"/>
</dbReference>
<feature type="region of interest" description="Disordered" evidence="1">
    <location>
        <begin position="1"/>
        <end position="38"/>
    </location>
</feature>
<evidence type="ECO:0000313" key="3">
    <source>
        <dbReference type="EMBL" id="RDU71107.1"/>
    </source>
</evidence>
<dbReference type="Gene3D" id="3.30.750.140">
    <property type="match status" value="1"/>
</dbReference>
<feature type="domain" description="Flagellar hook-length control protein-like C-terminal" evidence="2">
    <location>
        <begin position="333"/>
        <end position="412"/>
    </location>
</feature>
<sequence>MIGNTLKLLTTSKTKGDRKTSKTPQTLHSNLTQSTRKERVANFSQLLSEAKDVKKSKNSSKIQKVSVRKKVETPSLTPTQIVPLHMPIQTQAQSITPSLKSVKNTSSVRVNPNKQSTQEQLLLHKQSKTPQMAKKHIQTPLNEVLAQARKPKAQKEQKTLGDVVKIAEDNKLNLTKLEITSENPKTPLEGIAKPKKESRERVREVKVESKNPEVLSKISQKIQKNTQKESVRVESGVQKQEVSLQPQTLAQALKEEPQNQERTKDFTLSDLLKVAPKEKGVVLEAKEENKIEEKNKESKPQEMAMGELKRDTQLKINSSRETLTQFSQRIREEILNYKPPFTRLSMELNPVELGKLEITITKKGKELVINVNANNPNALHAFMQNQNEFRATLSNVGFNNVELNFSQGEGGEKNPHQEEKKEKRNKNSLEETITEIPALASMEIKMVQYA</sequence>
<dbReference type="EMBL" id="NXLV01000004">
    <property type="protein sequence ID" value="RDU71107.1"/>
    <property type="molecule type" value="Genomic_DNA"/>
</dbReference>
<evidence type="ECO:0000256" key="1">
    <source>
        <dbReference type="SAM" id="MobiDB-lite"/>
    </source>
</evidence>
<evidence type="ECO:0000313" key="4">
    <source>
        <dbReference type="Proteomes" id="UP000257045"/>
    </source>
</evidence>
<dbReference type="Pfam" id="PF02120">
    <property type="entry name" value="Flg_hook"/>
    <property type="match status" value="1"/>
</dbReference>